<comment type="catalytic activity">
    <reaction evidence="1 7">
        <text>D-glucuronate = D-fructuronate</text>
        <dbReference type="Rhea" id="RHEA:13049"/>
        <dbReference type="ChEBI" id="CHEBI:58720"/>
        <dbReference type="ChEBI" id="CHEBI:59863"/>
        <dbReference type="EC" id="5.3.1.12"/>
    </reaction>
</comment>
<keyword evidence="6 7" id="KW-0413">Isomerase</keyword>
<dbReference type="EMBL" id="NHNT01000001">
    <property type="protein sequence ID" value="OUZ40504.1"/>
    <property type="molecule type" value="Genomic_DNA"/>
</dbReference>
<evidence type="ECO:0000313" key="9">
    <source>
        <dbReference type="Proteomes" id="UP000196594"/>
    </source>
</evidence>
<evidence type="ECO:0000256" key="6">
    <source>
        <dbReference type="ARBA" id="ARBA00023235"/>
    </source>
</evidence>
<dbReference type="Proteomes" id="UP000196594">
    <property type="component" value="Unassembled WGS sequence"/>
</dbReference>
<name>A0ABX3ZLB7_9BACL</name>
<sequence>MAKTFLDNSFLLNNKVAEKLYFDYAKDLPIIDYHCHLSPQEIYEDKQFKNITEAWLYGDHYKWRAMRANGVPEHLVTGDADDYERFEAWAKTVPYTIGNPLYQWTHLELRRFFNEETLLNEKTARAIWDNVNEQLPQKTARQLILDSKVEVICTTDDPIDSLEYHIALQKDGQFNVKVLPSFRPDKALEINKPTFAAWIGSLSEVVGETIESYEQLKEALAKRIQFFDEVGGKVSDHALDTIYYAEATEQEVSAIFDKGLAGAQVSLEEEAKYKTALLIFLGKQYASYNWAMQYHISAHRNNNTRQFNNLGPDTGYDSINDGPIAVPLTRLLDALALEDALPKTIVYSLNPKDYYVIASIVGSFQEKLPGKIQFGTAWWFNDQKEGMLDQMKALASIGIFSRFIGMLTDSRSFLSYTRHEYFRRLVCNLIGEWVENGEFPEDYELLGTIVQDICYYNAKNYFNF</sequence>
<dbReference type="Gene3D" id="3.20.20.140">
    <property type="entry name" value="Metal-dependent hydrolases"/>
    <property type="match status" value="1"/>
</dbReference>
<evidence type="ECO:0000256" key="3">
    <source>
        <dbReference type="ARBA" id="ARBA00008397"/>
    </source>
</evidence>
<dbReference type="SUPFAM" id="SSF51556">
    <property type="entry name" value="Metallo-dependent hydrolases"/>
    <property type="match status" value="1"/>
</dbReference>
<gene>
    <name evidence="7" type="primary">uxaC</name>
    <name evidence="8" type="ORF">CBM15_01185</name>
</gene>
<comment type="caution">
    <text evidence="8">The sequence shown here is derived from an EMBL/GenBank/DDBJ whole genome shotgun (WGS) entry which is preliminary data.</text>
</comment>
<proteinExistence type="inferred from homology"/>
<comment type="pathway">
    <text evidence="2 7">Carbohydrate metabolism; pentose and glucuronate interconversion.</text>
</comment>
<protein>
    <recommendedName>
        <fullName evidence="5 7">Uronate isomerase</fullName>
        <ecNumber evidence="4 7">5.3.1.12</ecNumber>
    </recommendedName>
    <alternativeName>
        <fullName evidence="7">Glucuronate isomerase</fullName>
    </alternativeName>
    <alternativeName>
        <fullName evidence="7">Uronic isomerase</fullName>
    </alternativeName>
</protein>
<dbReference type="NCBIfam" id="NF002794">
    <property type="entry name" value="PRK02925.1"/>
    <property type="match status" value="1"/>
</dbReference>
<dbReference type="HAMAP" id="MF_00675">
    <property type="entry name" value="UxaC"/>
    <property type="match status" value="1"/>
</dbReference>
<accession>A0ABX3ZLB7</accession>
<evidence type="ECO:0000256" key="1">
    <source>
        <dbReference type="ARBA" id="ARBA00001165"/>
    </source>
</evidence>
<evidence type="ECO:0000256" key="7">
    <source>
        <dbReference type="HAMAP-Rule" id="MF_00675"/>
    </source>
</evidence>
<dbReference type="PANTHER" id="PTHR30068:SF4">
    <property type="entry name" value="URONATE ISOMERASE"/>
    <property type="match status" value="1"/>
</dbReference>
<comment type="similarity">
    <text evidence="3 7">Belongs to the metallo-dependent hydrolases superfamily. Uronate isomerase family.</text>
</comment>
<evidence type="ECO:0000256" key="4">
    <source>
        <dbReference type="ARBA" id="ARBA00012546"/>
    </source>
</evidence>
<organism evidence="8 9">
    <name type="scientific">Solibacillus kalamii</name>
    <dbReference type="NCBI Taxonomy" id="1748298"/>
    <lineage>
        <taxon>Bacteria</taxon>
        <taxon>Bacillati</taxon>
        <taxon>Bacillota</taxon>
        <taxon>Bacilli</taxon>
        <taxon>Bacillales</taxon>
        <taxon>Caryophanaceae</taxon>
        <taxon>Solibacillus</taxon>
    </lineage>
</organism>
<dbReference type="InterPro" id="IPR032466">
    <property type="entry name" value="Metal_Hydrolase"/>
</dbReference>
<dbReference type="RefSeq" id="WP_087615428.1">
    <property type="nucleotide sequence ID" value="NZ_JAFBEY010000002.1"/>
</dbReference>
<dbReference type="Gene3D" id="1.10.2020.10">
    <property type="entry name" value="uronate isomerase, domain 2, chain A"/>
    <property type="match status" value="1"/>
</dbReference>
<evidence type="ECO:0000256" key="5">
    <source>
        <dbReference type="ARBA" id="ARBA00020555"/>
    </source>
</evidence>
<comment type="catalytic activity">
    <reaction evidence="7">
        <text>aldehydo-D-galacturonate = keto-D-tagaturonate</text>
        <dbReference type="Rhea" id="RHEA:27702"/>
        <dbReference type="ChEBI" id="CHEBI:12952"/>
        <dbReference type="ChEBI" id="CHEBI:17886"/>
    </reaction>
</comment>
<dbReference type="GO" id="GO:0016853">
    <property type="term" value="F:isomerase activity"/>
    <property type="evidence" value="ECO:0007669"/>
    <property type="project" value="UniProtKB-KW"/>
</dbReference>
<dbReference type="PANTHER" id="PTHR30068">
    <property type="entry name" value="URONATE ISOMERASE"/>
    <property type="match status" value="1"/>
</dbReference>
<reference evidence="8 9" key="1">
    <citation type="journal article" date="2017" name="Int. J. Syst. Evol. Microbiol.">
        <title>Solibacillus kalamii sp. nov., isolated from a high-efficiency particulate arrestance filter system used in the International Space Station.</title>
        <authorList>
            <person name="Checinska Sielaff A."/>
            <person name="Kumar R.M."/>
            <person name="Pal D."/>
            <person name="Mayilraj S."/>
            <person name="Venkateswaran K."/>
        </authorList>
    </citation>
    <scope>NUCLEOTIDE SEQUENCE [LARGE SCALE GENOMIC DNA]</scope>
    <source>
        <strain evidence="8 9">ISSFR-015</strain>
    </source>
</reference>
<dbReference type="Pfam" id="PF02614">
    <property type="entry name" value="UxaC"/>
    <property type="match status" value="1"/>
</dbReference>
<evidence type="ECO:0000313" key="8">
    <source>
        <dbReference type="EMBL" id="OUZ40504.1"/>
    </source>
</evidence>
<evidence type="ECO:0000256" key="2">
    <source>
        <dbReference type="ARBA" id="ARBA00004892"/>
    </source>
</evidence>
<dbReference type="EC" id="5.3.1.12" evidence="4 7"/>
<keyword evidence="9" id="KW-1185">Reference proteome</keyword>
<dbReference type="InterPro" id="IPR003766">
    <property type="entry name" value="Uronate_isomerase"/>
</dbReference>